<proteinExistence type="predicted"/>
<dbReference type="Pfam" id="PF01740">
    <property type="entry name" value="STAS"/>
    <property type="match status" value="1"/>
</dbReference>
<keyword evidence="3 5" id="KW-1133">Transmembrane helix</keyword>
<evidence type="ECO:0000256" key="1">
    <source>
        <dbReference type="ARBA" id="ARBA00004141"/>
    </source>
</evidence>
<dbReference type="GO" id="GO:0055085">
    <property type="term" value="P:transmembrane transport"/>
    <property type="evidence" value="ECO:0007669"/>
    <property type="project" value="InterPro"/>
</dbReference>
<feature type="transmembrane region" description="Helical" evidence="5">
    <location>
        <begin position="182"/>
        <end position="200"/>
    </location>
</feature>
<feature type="transmembrane region" description="Helical" evidence="5">
    <location>
        <begin position="106"/>
        <end position="131"/>
    </location>
</feature>
<dbReference type="Proteomes" id="UP001168821">
    <property type="component" value="Unassembled WGS sequence"/>
</dbReference>
<dbReference type="InterPro" id="IPR011547">
    <property type="entry name" value="SLC26A/SulP_dom"/>
</dbReference>
<feature type="transmembrane region" description="Helical" evidence="5">
    <location>
        <begin position="361"/>
        <end position="382"/>
    </location>
</feature>
<dbReference type="AlphaFoldDB" id="A0AA38M661"/>
<accession>A0AA38M661</accession>
<dbReference type="PANTHER" id="PTHR11814">
    <property type="entry name" value="SULFATE TRANSPORTER"/>
    <property type="match status" value="1"/>
</dbReference>
<dbReference type="SUPFAM" id="SSF52091">
    <property type="entry name" value="SpoIIaa-like"/>
    <property type="match status" value="1"/>
</dbReference>
<organism evidence="7 8">
    <name type="scientific">Zophobas morio</name>
    <dbReference type="NCBI Taxonomy" id="2755281"/>
    <lineage>
        <taxon>Eukaryota</taxon>
        <taxon>Metazoa</taxon>
        <taxon>Ecdysozoa</taxon>
        <taxon>Arthropoda</taxon>
        <taxon>Hexapoda</taxon>
        <taxon>Insecta</taxon>
        <taxon>Pterygota</taxon>
        <taxon>Neoptera</taxon>
        <taxon>Endopterygota</taxon>
        <taxon>Coleoptera</taxon>
        <taxon>Polyphaga</taxon>
        <taxon>Cucujiformia</taxon>
        <taxon>Tenebrionidae</taxon>
        <taxon>Zophobas</taxon>
    </lineage>
</organism>
<evidence type="ECO:0000256" key="2">
    <source>
        <dbReference type="ARBA" id="ARBA00022692"/>
    </source>
</evidence>
<evidence type="ECO:0000256" key="3">
    <source>
        <dbReference type="ARBA" id="ARBA00022989"/>
    </source>
</evidence>
<feature type="transmembrane region" description="Helical" evidence="5">
    <location>
        <begin position="290"/>
        <end position="312"/>
    </location>
</feature>
<feature type="domain" description="STAS" evidence="6">
    <location>
        <begin position="459"/>
        <end position="541"/>
    </location>
</feature>
<feature type="transmembrane region" description="Helical" evidence="5">
    <location>
        <begin position="422"/>
        <end position="449"/>
    </location>
</feature>
<evidence type="ECO:0000259" key="6">
    <source>
        <dbReference type="PROSITE" id="PS50801"/>
    </source>
</evidence>
<dbReference type="PROSITE" id="PS50801">
    <property type="entry name" value="STAS"/>
    <property type="match status" value="1"/>
</dbReference>
<dbReference type="CDD" id="cd07042">
    <property type="entry name" value="STAS_SulP_like_sulfate_transporter"/>
    <property type="match status" value="1"/>
</dbReference>
<feature type="transmembrane region" description="Helical" evidence="5">
    <location>
        <begin position="36"/>
        <end position="57"/>
    </location>
</feature>
<feature type="transmembrane region" description="Helical" evidence="5">
    <location>
        <begin position="389"/>
        <end position="410"/>
    </location>
</feature>
<dbReference type="Pfam" id="PF00916">
    <property type="entry name" value="Sulfate_transp"/>
    <property type="match status" value="1"/>
</dbReference>
<keyword evidence="8" id="KW-1185">Reference proteome</keyword>
<gene>
    <name evidence="7" type="ORF">Zmor_022600</name>
</gene>
<dbReference type="EMBL" id="JALNTZ010000007">
    <property type="protein sequence ID" value="KAJ3644901.1"/>
    <property type="molecule type" value="Genomic_DNA"/>
</dbReference>
<dbReference type="InterPro" id="IPR036513">
    <property type="entry name" value="STAS_dom_sf"/>
</dbReference>
<evidence type="ECO:0000313" key="8">
    <source>
        <dbReference type="Proteomes" id="UP001168821"/>
    </source>
</evidence>
<keyword evidence="2 5" id="KW-0812">Transmembrane</keyword>
<evidence type="ECO:0000313" key="7">
    <source>
        <dbReference type="EMBL" id="KAJ3644901.1"/>
    </source>
</evidence>
<dbReference type="InterPro" id="IPR002645">
    <property type="entry name" value="STAS_dom"/>
</dbReference>
<dbReference type="GO" id="GO:0016020">
    <property type="term" value="C:membrane"/>
    <property type="evidence" value="ECO:0007669"/>
    <property type="project" value="UniProtKB-SubCell"/>
</dbReference>
<keyword evidence="4 5" id="KW-0472">Membrane</keyword>
<name>A0AA38M661_9CUCU</name>
<dbReference type="InterPro" id="IPR001902">
    <property type="entry name" value="SLC26A/SulP_fam"/>
</dbReference>
<comment type="caution">
    <text evidence="7">The sequence shown here is derived from an EMBL/GenBank/DDBJ whole genome shotgun (WGS) entry which is preliminary data.</text>
</comment>
<sequence>MRRLLDNMNYKEILKKRVPIIEWLPRYTVLSFFRDLLAGFTVSLTAIPQSIALAGVAGLPPQYGLYSCVVAGAAYAVFGTCKDLNVGPTSILALMTEPYSKKFGPAVAPLLSFLGGLIIFGLGVFNLGFVIEFFSFPIVSGFTCAAALEIGSIQVNNFFGISSKGDDFLEAWKAFIKDAGKIKLWDTVLGATSLLALILLRELKRFGSLRYRSDWSRTRNIVGITLFLLSLARNAIVIIAGVVLAYCLRDQQPFRVIGEVQSGFPSFKPPDFNTVYNGTYYSFNDMATGIGTSLLFIPLIAILEAVSIAKTFVHGKSLDATQEILALGITNVLSSFVSSMPVTSGFTKSAINNVSGVKTPFGGVIVTVMAILAIAFLTPTFFYVPKATLAAVIICAMIYLFEYESFAIIWKNKKLDMIPFLVTLICCLTISLDYGILIGIGVNLLFILYPSARPKVNIVRTQIVKEREICVVKPMENLFFPAAEHFRDRILECKGHDIVVVVDGEYLRTIDVTVARSLVTLAHEMSERGDAITFWNFKPSVAAVCLGLDATLDGCFKTAVLEDIIQDSRLKVI</sequence>
<evidence type="ECO:0000256" key="4">
    <source>
        <dbReference type="ARBA" id="ARBA00023136"/>
    </source>
</evidence>
<feature type="transmembrane region" description="Helical" evidence="5">
    <location>
        <begin position="221"/>
        <end position="246"/>
    </location>
</feature>
<comment type="subcellular location">
    <subcellularLocation>
        <location evidence="1">Membrane</location>
        <topology evidence="1">Multi-pass membrane protein</topology>
    </subcellularLocation>
</comment>
<evidence type="ECO:0000256" key="5">
    <source>
        <dbReference type="SAM" id="Phobius"/>
    </source>
</evidence>
<protein>
    <recommendedName>
        <fullName evidence="6">STAS domain-containing protein</fullName>
    </recommendedName>
</protein>
<dbReference type="Gene3D" id="3.30.750.24">
    <property type="entry name" value="STAS domain"/>
    <property type="match status" value="1"/>
</dbReference>
<reference evidence="7" key="1">
    <citation type="journal article" date="2023" name="G3 (Bethesda)">
        <title>Whole genome assemblies of Zophobas morio and Tenebrio molitor.</title>
        <authorList>
            <person name="Kaur S."/>
            <person name="Stinson S.A."/>
            <person name="diCenzo G.C."/>
        </authorList>
    </citation>
    <scope>NUCLEOTIDE SEQUENCE</scope>
    <source>
        <strain evidence="7">QUZm001</strain>
    </source>
</reference>
<feature type="transmembrane region" description="Helical" evidence="5">
    <location>
        <begin position="324"/>
        <end position="341"/>
    </location>
</feature>